<evidence type="ECO:0000313" key="2">
    <source>
        <dbReference type="Proteomes" id="UP001139333"/>
    </source>
</evidence>
<dbReference type="EMBL" id="JAKIKP010000007">
    <property type="protein sequence ID" value="MCL1143253.1"/>
    <property type="molecule type" value="Genomic_DNA"/>
</dbReference>
<dbReference type="Proteomes" id="UP001139333">
    <property type="component" value="Unassembled WGS sequence"/>
</dbReference>
<gene>
    <name evidence="1" type="ORF">L2672_11165</name>
</gene>
<dbReference type="AlphaFoldDB" id="A0A9X2CH94"/>
<dbReference type="Gene3D" id="3.40.50.2000">
    <property type="entry name" value="Glycogen Phosphorylase B"/>
    <property type="match status" value="2"/>
</dbReference>
<dbReference type="RefSeq" id="WP_248995930.1">
    <property type="nucleotide sequence ID" value="NZ_JAKIKP010000007.1"/>
</dbReference>
<protein>
    <submittedName>
        <fullName evidence="1">Glycosyltransferase</fullName>
    </submittedName>
</protein>
<dbReference type="PANTHER" id="PTHR12526">
    <property type="entry name" value="GLYCOSYLTRANSFERASE"/>
    <property type="match status" value="1"/>
</dbReference>
<evidence type="ECO:0000313" key="1">
    <source>
        <dbReference type="EMBL" id="MCL1143253.1"/>
    </source>
</evidence>
<keyword evidence="2" id="KW-1185">Reference proteome</keyword>
<accession>A0A9X2CH94</accession>
<dbReference type="SUPFAM" id="SSF53756">
    <property type="entry name" value="UDP-Glycosyltransferase/glycogen phosphorylase"/>
    <property type="match status" value="1"/>
</dbReference>
<reference evidence="1" key="1">
    <citation type="submission" date="2022-01" db="EMBL/GenBank/DDBJ databases">
        <title>Whole genome-based taxonomy of the Shewanellaceae.</title>
        <authorList>
            <person name="Martin-Rodriguez A.J."/>
        </authorList>
    </citation>
    <scope>NUCLEOTIDE SEQUENCE</scope>
    <source>
        <strain evidence="1">DSM 16422</strain>
    </source>
</reference>
<organism evidence="1 2">
    <name type="scientific">Shewanella gaetbuli</name>
    <dbReference type="NCBI Taxonomy" id="220752"/>
    <lineage>
        <taxon>Bacteria</taxon>
        <taxon>Pseudomonadati</taxon>
        <taxon>Pseudomonadota</taxon>
        <taxon>Gammaproteobacteria</taxon>
        <taxon>Alteromonadales</taxon>
        <taxon>Shewanellaceae</taxon>
        <taxon>Shewanella</taxon>
    </lineage>
</organism>
<dbReference type="Pfam" id="PF13692">
    <property type="entry name" value="Glyco_trans_1_4"/>
    <property type="match status" value="1"/>
</dbReference>
<name>A0A9X2CH94_9GAMM</name>
<comment type="caution">
    <text evidence="1">The sequence shown here is derived from an EMBL/GenBank/DDBJ whole genome shotgun (WGS) entry which is preliminary data.</text>
</comment>
<sequence>MHRIISIHPFDPRGFKVGGIETHVRNTIKFFPKNVDLVVVGVDETNQLPLGVPIILTNDFGRSYTFIPVLNTTVIDINTAAKNVFKSLTFNFFFSLFKYQNVIKEKYKELKSSVEIQRYEFSWFCYVNRFSTLLITHGDADPNKKLDSLLGKVWFLHKLNESFAVKKANRVISVSSEQTKRLKNDFPSKADVIEYMTVSVDDNLFIPTPYKLEDDTLRIAFAGRLDEFKRPQMMFKILKTLKNQLNSKIEFHYIGVSNPKVFKEYADVQDIVVCHGFKRSSEIAEMWKGFHMGIVTSVFEGWPVYVMEAICAGRPVVSLRLEQMQETFEKGVCGEMLSVNDDSNNTVSMVCHSVINIWDKIKKRAMCPSDVNESISGFKSSNQINKLFDLHCLNVER</sequence>
<proteinExistence type="predicted"/>